<evidence type="ECO:0000313" key="3">
    <source>
        <dbReference type="EMBL" id="PRQ09874.1"/>
    </source>
</evidence>
<keyword evidence="2" id="KW-0472">Membrane</keyword>
<gene>
    <name evidence="3" type="ORF">ENSA7_04250</name>
</gene>
<dbReference type="OrthoDB" id="8546452at2"/>
<organism evidence="3 4">
    <name type="scientific">Enhygromyxa salina</name>
    <dbReference type="NCBI Taxonomy" id="215803"/>
    <lineage>
        <taxon>Bacteria</taxon>
        <taxon>Pseudomonadati</taxon>
        <taxon>Myxococcota</taxon>
        <taxon>Polyangia</taxon>
        <taxon>Nannocystales</taxon>
        <taxon>Nannocystaceae</taxon>
        <taxon>Enhygromyxa</taxon>
    </lineage>
</organism>
<accession>A0A2S9YXS0</accession>
<evidence type="ECO:0000256" key="2">
    <source>
        <dbReference type="SAM" id="Phobius"/>
    </source>
</evidence>
<reference evidence="3 4" key="1">
    <citation type="submission" date="2018-03" db="EMBL/GenBank/DDBJ databases">
        <title>Draft Genome Sequences of the Obligatory Marine Myxobacteria Enhygromyxa salina SWB007.</title>
        <authorList>
            <person name="Poehlein A."/>
            <person name="Moghaddam J.A."/>
            <person name="Harms H."/>
            <person name="Alanjari M."/>
            <person name="Koenig G.M."/>
            <person name="Daniel R."/>
            <person name="Schaeberle T.F."/>
        </authorList>
    </citation>
    <scope>NUCLEOTIDE SEQUENCE [LARGE SCALE GENOMIC DNA]</scope>
    <source>
        <strain evidence="3 4">SWB007</strain>
    </source>
</reference>
<feature type="transmembrane region" description="Helical" evidence="2">
    <location>
        <begin position="343"/>
        <end position="364"/>
    </location>
</feature>
<feature type="transmembrane region" description="Helical" evidence="2">
    <location>
        <begin position="140"/>
        <end position="159"/>
    </location>
</feature>
<proteinExistence type="predicted"/>
<feature type="transmembrane region" description="Helical" evidence="2">
    <location>
        <begin position="371"/>
        <end position="391"/>
    </location>
</feature>
<evidence type="ECO:0000313" key="4">
    <source>
        <dbReference type="Proteomes" id="UP000238823"/>
    </source>
</evidence>
<dbReference type="EMBL" id="PVNL01000011">
    <property type="protein sequence ID" value="PRQ09874.1"/>
    <property type="molecule type" value="Genomic_DNA"/>
</dbReference>
<feature type="transmembrane region" description="Helical" evidence="2">
    <location>
        <begin position="277"/>
        <end position="296"/>
    </location>
</feature>
<feature type="compositionally biased region" description="Acidic residues" evidence="1">
    <location>
        <begin position="8"/>
        <end position="23"/>
    </location>
</feature>
<keyword evidence="2" id="KW-1133">Transmembrane helix</keyword>
<feature type="transmembrane region" description="Helical" evidence="2">
    <location>
        <begin position="403"/>
        <end position="425"/>
    </location>
</feature>
<dbReference type="Proteomes" id="UP000238823">
    <property type="component" value="Unassembled WGS sequence"/>
</dbReference>
<feature type="transmembrane region" description="Helical" evidence="2">
    <location>
        <begin position="84"/>
        <end position="105"/>
    </location>
</feature>
<feature type="transmembrane region" description="Helical" evidence="2">
    <location>
        <begin position="166"/>
        <end position="189"/>
    </location>
</feature>
<dbReference type="RefSeq" id="WP_106087514.1">
    <property type="nucleotide sequence ID" value="NZ_PVNL01000011.1"/>
</dbReference>
<sequence length="444" mass="47666">MRERGDAPEDEQEIQTVPEDEPVSPDSFDSESGMRGIVNIMAGSVFCSECGTENPARASACESCGRVLDPLAQAQRSTAPVRKLHGVVVATVTGICVGAVLLAWVTGLSMHLGVAEVLRFEGERPVQIKVLASEADLSQVFGLALAFGLAGLVASIVFAGRYLREVVLGATAGVFVQFVLWLLMARAAGGRLRSDLWIAGDGFVMRGPAPILLTQLLLLMLFTAILFAFAGWIAQEQITGKATCVHCHSRYSLRPTAPVRCPKCDAEQDRDGVQWPWVMLVALGSSIAFALIVGLLREPLGFALECHGQMSKACIAARGDDSFTIFVTSMTAKDFTFWAVAQWRYLAVTAPLMFGAPLLLTFLVKRGSRASAGALVPINWLLATFVVMIALGDLGGSDAGFIFLMRMQVLALFSWGAVGVVGVLIGDKLRYRKGSAYLDELDDD</sequence>
<feature type="region of interest" description="Disordered" evidence="1">
    <location>
        <begin position="1"/>
        <end position="30"/>
    </location>
</feature>
<dbReference type="AlphaFoldDB" id="A0A2S9YXS0"/>
<keyword evidence="2" id="KW-0812">Transmembrane</keyword>
<feature type="transmembrane region" description="Helical" evidence="2">
    <location>
        <begin position="209"/>
        <end position="233"/>
    </location>
</feature>
<protein>
    <submittedName>
        <fullName evidence="3">Double zinc ribbon</fullName>
    </submittedName>
</protein>
<comment type="caution">
    <text evidence="3">The sequence shown here is derived from an EMBL/GenBank/DDBJ whole genome shotgun (WGS) entry which is preliminary data.</text>
</comment>
<evidence type="ECO:0000256" key="1">
    <source>
        <dbReference type="SAM" id="MobiDB-lite"/>
    </source>
</evidence>
<name>A0A2S9YXS0_9BACT</name>